<name>A0A1Y6K211_9CHLR</name>
<dbReference type="InterPro" id="IPR050095">
    <property type="entry name" value="ECF_ABC_transporter_ATP-bd"/>
</dbReference>
<evidence type="ECO:0000256" key="4">
    <source>
        <dbReference type="ARBA" id="ARBA00022475"/>
    </source>
</evidence>
<evidence type="ECO:0000256" key="5">
    <source>
        <dbReference type="ARBA" id="ARBA00022741"/>
    </source>
</evidence>
<dbReference type="OrthoDB" id="501320at2"/>
<dbReference type="CDD" id="cd03225">
    <property type="entry name" value="ABC_cobalt_CbiO_domain1"/>
    <property type="match status" value="2"/>
</dbReference>
<dbReference type="PANTHER" id="PTHR43553">
    <property type="entry name" value="HEAVY METAL TRANSPORTER"/>
    <property type="match status" value="1"/>
</dbReference>
<keyword evidence="11" id="KW-1185">Reference proteome</keyword>
<dbReference type="EMBL" id="LT859958">
    <property type="protein sequence ID" value="SMX53701.1"/>
    <property type="molecule type" value="Genomic_DNA"/>
</dbReference>
<reference evidence="11" key="1">
    <citation type="submission" date="2017-05" db="EMBL/GenBank/DDBJ databases">
        <authorList>
            <person name="Kirkegaard R."/>
            <person name="Mcilroy J S."/>
        </authorList>
    </citation>
    <scope>NUCLEOTIDE SEQUENCE [LARGE SCALE GENOMIC DNA]</scope>
</reference>
<dbReference type="InterPro" id="IPR027417">
    <property type="entry name" value="P-loop_NTPase"/>
</dbReference>
<evidence type="ECO:0000256" key="8">
    <source>
        <dbReference type="ARBA" id="ARBA00023136"/>
    </source>
</evidence>
<gene>
    <name evidence="10" type="ORF">CFX1CAM_0636</name>
</gene>
<dbReference type="SUPFAM" id="SSF52540">
    <property type="entry name" value="P-loop containing nucleoside triphosphate hydrolases"/>
    <property type="match status" value="2"/>
</dbReference>
<keyword evidence="4" id="KW-1003">Cell membrane</keyword>
<dbReference type="PROSITE" id="PS50893">
    <property type="entry name" value="ABC_TRANSPORTER_2"/>
    <property type="match status" value="2"/>
</dbReference>
<dbReference type="EC" id="3.6.3.-" evidence="10"/>
<dbReference type="GO" id="GO:0005524">
    <property type="term" value="F:ATP binding"/>
    <property type="evidence" value="ECO:0007669"/>
    <property type="project" value="UniProtKB-KW"/>
</dbReference>
<dbReference type="SMART" id="SM00382">
    <property type="entry name" value="AAA"/>
    <property type="match status" value="2"/>
</dbReference>
<evidence type="ECO:0000313" key="10">
    <source>
        <dbReference type="EMBL" id="SMX53701.1"/>
    </source>
</evidence>
<comment type="subcellular location">
    <subcellularLocation>
        <location evidence="1">Cell membrane</location>
    </subcellularLocation>
</comment>
<protein>
    <submittedName>
        <fullName evidence="10">Putative enzyme</fullName>
        <ecNumber evidence="10">3.6.3.-</ecNumber>
    </submittedName>
</protein>
<keyword evidence="5" id="KW-0547">Nucleotide-binding</keyword>
<evidence type="ECO:0000256" key="7">
    <source>
        <dbReference type="ARBA" id="ARBA00022967"/>
    </source>
</evidence>
<accession>A0A1Y6K211</accession>
<dbReference type="PROSITE" id="PS00211">
    <property type="entry name" value="ABC_TRANSPORTER_1"/>
    <property type="match status" value="1"/>
</dbReference>
<dbReference type="AlphaFoldDB" id="A0A1Y6K211"/>
<dbReference type="GO" id="GO:0016887">
    <property type="term" value="F:ATP hydrolysis activity"/>
    <property type="evidence" value="ECO:0007669"/>
    <property type="project" value="InterPro"/>
</dbReference>
<keyword evidence="3" id="KW-0813">Transport</keyword>
<proteinExistence type="inferred from homology"/>
<dbReference type="Pfam" id="PF00005">
    <property type="entry name" value="ABC_tran"/>
    <property type="match status" value="2"/>
</dbReference>
<evidence type="ECO:0000256" key="3">
    <source>
        <dbReference type="ARBA" id="ARBA00022448"/>
    </source>
</evidence>
<sequence length="566" mass="63189">MSEPIVSIRDVKYRYRGQKVNALEEINLSLEPGEFLMLMGPSEAGKSTLAATINGLIPHFHMGKLEGDVTVKGRNTRDHSVAQMAELVGMVFQDFEAQLFSTNVELEVAFGPENFAVPREEIKERIDENLAYVGLERFRNRPPSTLSGGQKQKLAIASVLALKPQVLVMDEPTTDLDPISKMGVFEITHRLCKRDDLTLLIIEHETEEALFADRIALIRDGKLIKVGPTREILTDVALMESLGVMPLGIPKFFKAVGVSELPLTPDEGVETFKSLKLQINDLAYQEMVAREKAELEKFNEPLIQCTNLSHTYKGEVEALKKVNIEIHRGDMVAIIGQNGSGKTTLAKHFNGLLLPTEGEILVNGKPTREQGIFSLGKTVGYVFQNPDHQIFSEKVFDEVAFSPRLRKLPEEEIKQRVLEALSAVGLEGLEEEDPFTLTKSGRQRVAVASVLASNPDVLILDEPTTGLDYSEQSSMMNMVRRLNENGSTIIFITHHMWVVAEYAKRAFVMKDGDVILEGSTREVFSHSEVLRDAFLRPPHFVEFTRRLGYTFLTPAEMKACLEGAHS</sequence>
<dbReference type="KEGG" id="abat:CFX1CAM_0636"/>
<evidence type="ECO:0000256" key="6">
    <source>
        <dbReference type="ARBA" id="ARBA00022840"/>
    </source>
</evidence>
<dbReference type="InterPro" id="IPR017871">
    <property type="entry name" value="ABC_transporter-like_CS"/>
</dbReference>
<evidence type="ECO:0000313" key="11">
    <source>
        <dbReference type="Proteomes" id="UP000195514"/>
    </source>
</evidence>
<dbReference type="InterPro" id="IPR003439">
    <property type="entry name" value="ABC_transporter-like_ATP-bd"/>
</dbReference>
<comment type="similarity">
    <text evidence="2">Belongs to the ABC transporter superfamily.</text>
</comment>
<dbReference type="GO" id="GO:0042626">
    <property type="term" value="F:ATPase-coupled transmembrane transporter activity"/>
    <property type="evidence" value="ECO:0007669"/>
    <property type="project" value="TreeGrafter"/>
</dbReference>
<dbReference type="GO" id="GO:0043190">
    <property type="term" value="C:ATP-binding cassette (ABC) transporter complex"/>
    <property type="evidence" value="ECO:0007669"/>
    <property type="project" value="TreeGrafter"/>
</dbReference>
<organism evidence="10 11">
    <name type="scientific">Candidatus Brevifilum fermentans</name>
    <dbReference type="NCBI Taxonomy" id="1986204"/>
    <lineage>
        <taxon>Bacteria</taxon>
        <taxon>Bacillati</taxon>
        <taxon>Chloroflexota</taxon>
        <taxon>Anaerolineae</taxon>
        <taxon>Anaerolineales</taxon>
        <taxon>Anaerolineaceae</taxon>
        <taxon>Candidatus Brevifilum</taxon>
    </lineage>
</organism>
<dbReference type="Proteomes" id="UP000195514">
    <property type="component" value="Chromosome I"/>
</dbReference>
<feature type="domain" description="ABC transporter" evidence="9">
    <location>
        <begin position="303"/>
        <end position="536"/>
    </location>
</feature>
<dbReference type="RefSeq" id="WP_087861626.1">
    <property type="nucleotide sequence ID" value="NZ_LT859958.1"/>
</dbReference>
<keyword evidence="6" id="KW-0067">ATP-binding</keyword>
<keyword evidence="7" id="KW-1278">Translocase</keyword>
<dbReference type="FunFam" id="3.40.50.300:FF:000224">
    <property type="entry name" value="Energy-coupling factor transporter ATP-binding protein EcfA"/>
    <property type="match status" value="2"/>
</dbReference>
<dbReference type="NCBIfam" id="NF010167">
    <property type="entry name" value="PRK13648.1"/>
    <property type="match status" value="2"/>
</dbReference>
<evidence type="ECO:0000256" key="1">
    <source>
        <dbReference type="ARBA" id="ARBA00004236"/>
    </source>
</evidence>
<evidence type="ECO:0000256" key="2">
    <source>
        <dbReference type="ARBA" id="ARBA00005417"/>
    </source>
</evidence>
<dbReference type="Gene3D" id="3.40.50.300">
    <property type="entry name" value="P-loop containing nucleotide triphosphate hydrolases"/>
    <property type="match status" value="2"/>
</dbReference>
<dbReference type="InterPro" id="IPR003593">
    <property type="entry name" value="AAA+_ATPase"/>
</dbReference>
<evidence type="ECO:0000259" key="9">
    <source>
        <dbReference type="PROSITE" id="PS50893"/>
    </source>
</evidence>
<keyword evidence="10" id="KW-0378">Hydrolase</keyword>
<keyword evidence="8" id="KW-0472">Membrane</keyword>
<dbReference type="PANTHER" id="PTHR43553:SF24">
    <property type="entry name" value="ENERGY-COUPLING FACTOR TRANSPORTER ATP-BINDING PROTEIN ECFA1"/>
    <property type="match status" value="1"/>
</dbReference>
<feature type="domain" description="ABC transporter" evidence="9">
    <location>
        <begin position="6"/>
        <end position="245"/>
    </location>
</feature>
<dbReference type="InterPro" id="IPR015856">
    <property type="entry name" value="ABC_transpr_CbiO/EcfA_su"/>
</dbReference>